<dbReference type="EMBL" id="CP060636">
    <property type="protein sequence ID" value="QNM13012.1"/>
    <property type="molecule type" value="Genomic_DNA"/>
</dbReference>
<organism evidence="2 3">
    <name type="scientific">[Eubacterium] hominis</name>
    <dbReference type="NCBI Taxonomy" id="2764325"/>
    <lineage>
        <taxon>Bacteria</taxon>
        <taxon>Bacillati</taxon>
        <taxon>Bacillota</taxon>
        <taxon>Erysipelotrichia</taxon>
        <taxon>Erysipelotrichales</taxon>
        <taxon>Erysipelotrichaceae</taxon>
        <taxon>Amedibacillus</taxon>
    </lineage>
</organism>
<accession>A0A7G9GQD0</accession>
<dbReference type="Pfam" id="PF09951">
    <property type="entry name" value="Imm33"/>
    <property type="match status" value="1"/>
</dbReference>
<feature type="domain" description="Immunity protein Imm33" evidence="1">
    <location>
        <begin position="12"/>
        <end position="94"/>
    </location>
</feature>
<reference evidence="2 3" key="1">
    <citation type="submission" date="2020-08" db="EMBL/GenBank/DDBJ databases">
        <authorList>
            <person name="Liu C."/>
            <person name="Sun Q."/>
        </authorList>
    </citation>
    <scope>NUCLEOTIDE SEQUENCE [LARGE SCALE GENOMIC DNA]</scope>
    <source>
        <strain evidence="2 3">NSJ-61</strain>
    </source>
</reference>
<dbReference type="InterPro" id="IPR018689">
    <property type="entry name" value="Imm33_dom"/>
</dbReference>
<dbReference type="KEGG" id="ehn:H9Q80_03395"/>
<protein>
    <submittedName>
        <fullName evidence="2">DUF2185 domain-containing protein</fullName>
    </submittedName>
</protein>
<evidence type="ECO:0000259" key="1">
    <source>
        <dbReference type="Pfam" id="PF09951"/>
    </source>
</evidence>
<keyword evidence="3" id="KW-1185">Reference proteome</keyword>
<evidence type="ECO:0000313" key="2">
    <source>
        <dbReference type="EMBL" id="QNM13012.1"/>
    </source>
</evidence>
<dbReference type="Proteomes" id="UP000515856">
    <property type="component" value="Chromosome"/>
</dbReference>
<dbReference type="RefSeq" id="WP_117454947.1">
    <property type="nucleotide sequence ID" value="NZ_CP060636.1"/>
</dbReference>
<name>A0A7G9GQD0_9FIRM</name>
<dbReference type="AlphaFoldDB" id="A0A7G9GQD0"/>
<proteinExistence type="predicted"/>
<sequence length="118" mass="13739">MEINNTEYGSFIVSKNVMHGKAIGYTYRQESEIPELNGWTIYSVADDNQFVKDHKNFVILNADTINTVSPMMLEIFDAPYGTDLCWKYDEKGQFAGFYDMNQRKETFIDDILKKKSKK</sequence>
<evidence type="ECO:0000313" key="3">
    <source>
        <dbReference type="Proteomes" id="UP000515856"/>
    </source>
</evidence>
<gene>
    <name evidence="2" type="ORF">H9Q80_03395</name>
</gene>